<dbReference type="Proteomes" id="UP000663855">
    <property type="component" value="Unassembled WGS sequence"/>
</dbReference>
<dbReference type="EMBL" id="CAJNOW010001799">
    <property type="protein sequence ID" value="CAF1331827.1"/>
    <property type="molecule type" value="Genomic_DNA"/>
</dbReference>
<evidence type="ECO:0000313" key="7">
    <source>
        <dbReference type="EMBL" id="CAF4300583.1"/>
    </source>
</evidence>
<dbReference type="GO" id="GO:0007018">
    <property type="term" value="P:microtubule-based movement"/>
    <property type="evidence" value="ECO:0007669"/>
    <property type="project" value="InterPro"/>
</dbReference>
<dbReference type="EMBL" id="CAJOBI010092819">
    <property type="protein sequence ID" value="CAF4550530.1"/>
    <property type="molecule type" value="Genomic_DNA"/>
</dbReference>
<dbReference type="Proteomes" id="UP000676336">
    <property type="component" value="Unassembled WGS sequence"/>
</dbReference>
<dbReference type="AlphaFoldDB" id="A0A815QID8"/>
<reference evidence="3" key="1">
    <citation type="submission" date="2021-02" db="EMBL/GenBank/DDBJ databases">
        <authorList>
            <person name="Nowell W R."/>
        </authorList>
    </citation>
    <scope>NUCLEOTIDE SEQUENCE</scope>
</reference>
<dbReference type="PANTHER" id="PTHR46961:SF19">
    <property type="entry name" value="DYNEIN HEAVY CHAIN 5, AXONEMAL"/>
    <property type="match status" value="1"/>
</dbReference>
<dbReference type="Proteomes" id="UP000681967">
    <property type="component" value="Unassembled WGS sequence"/>
</dbReference>
<evidence type="ECO:0000313" key="2">
    <source>
        <dbReference type="EMBL" id="CAF1331827.1"/>
    </source>
</evidence>
<dbReference type="Gene3D" id="1.20.1270.280">
    <property type="match status" value="1"/>
</dbReference>
<accession>A0A815QID8</accession>
<dbReference type="EMBL" id="CAJNRG010011009">
    <property type="protein sequence ID" value="CAF2128301.1"/>
    <property type="molecule type" value="Genomic_DNA"/>
</dbReference>
<dbReference type="EMBL" id="CAJOBH010003677">
    <property type="protein sequence ID" value="CAF3961533.1"/>
    <property type="molecule type" value="Genomic_DNA"/>
</dbReference>
<evidence type="ECO:0000259" key="1">
    <source>
        <dbReference type="Pfam" id="PF18199"/>
    </source>
</evidence>
<dbReference type="Proteomes" id="UP000663842">
    <property type="component" value="Unassembled WGS sequence"/>
</dbReference>
<dbReference type="EMBL" id="CAJNOV010011828">
    <property type="protein sequence ID" value="CAF1464389.1"/>
    <property type="molecule type" value="Genomic_DNA"/>
</dbReference>
<dbReference type="InterPro" id="IPR041228">
    <property type="entry name" value="Dynein_C"/>
</dbReference>
<dbReference type="InterPro" id="IPR026983">
    <property type="entry name" value="DHC"/>
</dbReference>
<dbReference type="Pfam" id="PF18199">
    <property type="entry name" value="Dynein_C"/>
    <property type="match status" value="1"/>
</dbReference>
<sequence length="130" mass="15222">MLEKILHIQSKEANSNISGGETRDKILHNIENDMLIKLLQNFIQYESLSQILDCIYDGRVPIDWTKFSWESSALGFRFSELLDRYTQYNDWLNYGFLTAMRQEVTRIHPGWSLDTVTIDNIVLRSYKDAG</sequence>
<gene>
    <name evidence="5" type="ORF">BYL167_LOCUS11571</name>
    <name evidence="3" type="ORF">CJN711_LOCUS25289</name>
    <name evidence="6" type="ORF">GIL414_LOCUS12600</name>
    <name evidence="2" type="ORF">KQP761_LOCUS6286</name>
    <name evidence="8" type="ORF">SMN809_LOCUS37013</name>
    <name evidence="7" type="ORF">UXM345_LOCUS33388</name>
    <name evidence="4" type="ORF">XDN619_LOCUS24228</name>
</gene>
<proteinExistence type="predicted"/>
<dbReference type="OrthoDB" id="10251809at2759"/>
<name>A0A815QID8_9BILA</name>
<dbReference type="EMBL" id="CAJOBJ010004940">
    <property type="protein sequence ID" value="CAF4016251.1"/>
    <property type="molecule type" value="Genomic_DNA"/>
</dbReference>
<dbReference type="GO" id="GO:0030286">
    <property type="term" value="C:dynein complex"/>
    <property type="evidence" value="ECO:0007669"/>
    <property type="project" value="InterPro"/>
</dbReference>
<dbReference type="Proteomes" id="UP000663887">
    <property type="component" value="Unassembled WGS sequence"/>
</dbReference>
<evidence type="ECO:0000313" key="4">
    <source>
        <dbReference type="EMBL" id="CAF2128301.1"/>
    </source>
</evidence>
<dbReference type="PANTHER" id="PTHR46961">
    <property type="entry name" value="DYNEIN HEAVY CHAIN 1, AXONEMAL-LIKE PROTEIN"/>
    <property type="match status" value="1"/>
</dbReference>
<dbReference type="Proteomes" id="UP000663834">
    <property type="component" value="Unassembled WGS sequence"/>
</dbReference>
<evidence type="ECO:0000313" key="6">
    <source>
        <dbReference type="EMBL" id="CAF4016251.1"/>
    </source>
</evidence>
<feature type="domain" description="Dynein heavy chain C-terminal" evidence="1">
    <location>
        <begin position="44"/>
        <end position="126"/>
    </location>
</feature>
<organism evidence="3 9">
    <name type="scientific">Rotaria magnacalcarata</name>
    <dbReference type="NCBI Taxonomy" id="392030"/>
    <lineage>
        <taxon>Eukaryota</taxon>
        <taxon>Metazoa</taxon>
        <taxon>Spiralia</taxon>
        <taxon>Gnathifera</taxon>
        <taxon>Rotifera</taxon>
        <taxon>Eurotatoria</taxon>
        <taxon>Bdelloidea</taxon>
        <taxon>Philodinida</taxon>
        <taxon>Philodinidae</taxon>
        <taxon>Rotaria</taxon>
    </lineage>
</organism>
<evidence type="ECO:0000313" key="3">
    <source>
        <dbReference type="EMBL" id="CAF1464389.1"/>
    </source>
</evidence>
<evidence type="ECO:0000313" key="8">
    <source>
        <dbReference type="EMBL" id="CAF4550530.1"/>
    </source>
</evidence>
<evidence type="ECO:0000313" key="9">
    <source>
        <dbReference type="Proteomes" id="UP000663855"/>
    </source>
</evidence>
<dbReference type="Proteomes" id="UP000681720">
    <property type="component" value="Unassembled WGS sequence"/>
</dbReference>
<comment type="caution">
    <text evidence="3">The sequence shown here is derived from an EMBL/GenBank/DDBJ whole genome shotgun (WGS) entry which is preliminary data.</text>
</comment>
<dbReference type="GO" id="GO:0051959">
    <property type="term" value="F:dynein light intermediate chain binding"/>
    <property type="evidence" value="ECO:0007669"/>
    <property type="project" value="InterPro"/>
</dbReference>
<dbReference type="GO" id="GO:0045505">
    <property type="term" value="F:dynein intermediate chain binding"/>
    <property type="evidence" value="ECO:0007669"/>
    <property type="project" value="InterPro"/>
</dbReference>
<protein>
    <recommendedName>
        <fullName evidence="1">Dynein heavy chain C-terminal domain-containing protein</fullName>
    </recommendedName>
</protein>
<evidence type="ECO:0000313" key="5">
    <source>
        <dbReference type="EMBL" id="CAF3961533.1"/>
    </source>
</evidence>
<dbReference type="EMBL" id="CAJOBF010011046">
    <property type="protein sequence ID" value="CAF4300583.1"/>
    <property type="molecule type" value="Genomic_DNA"/>
</dbReference>